<accession>A0A382MH67</accession>
<gene>
    <name evidence="1" type="ORF">METZ01_LOCUS300692</name>
</gene>
<organism evidence="1">
    <name type="scientific">marine metagenome</name>
    <dbReference type="NCBI Taxonomy" id="408172"/>
    <lineage>
        <taxon>unclassified sequences</taxon>
        <taxon>metagenomes</taxon>
        <taxon>ecological metagenomes</taxon>
    </lineage>
</organism>
<proteinExistence type="predicted"/>
<dbReference type="Gene3D" id="1.10.3110.10">
    <property type="entry name" value="protoporphyrinogen ix oxidase, domain 3"/>
    <property type="match status" value="1"/>
</dbReference>
<dbReference type="EMBL" id="UINC01093422">
    <property type="protein sequence ID" value="SVC47838.1"/>
    <property type="molecule type" value="Genomic_DNA"/>
</dbReference>
<feature type="non-terminal residue" evidence="1">
    <location>
        <position position="92"/>
    </location>
</feature>
<dbReference type="Gene3D" id="3.90.660.20">
    <property type="entry name" value="Protoporphyrinogen oxidase, mitochondrial, domain 2"/>
    <property type="match status" value="1"/>
</dbReference>
<name>A0A382MH67_9ZZZZ</name>
<reference evidence="1" key="1">
    <citation type="submission" date="2018-05" db="EMBL/GenBank/DDBJ databases">
        <authorList>
            <person name="Lanie J.A."/>
            <person name="Ng W.-L."/>
            <person name="Kazmierczak K.M."/>
            <person name="Andrzejewski T.M."/>
            <person name="Davidsen T.M."/>
            <person name="Wayne K.J."/>
            <person name="Tettelin H."/>
            <person name="Glass J.I."/>
            <person name="Rusch D."/>
            <person name="Podicherti R."/>
            <person name="Tsui H.-C.T."/>
            <person name="Winkler M.E."/>
        </authorList>
    </citation>
    <scope>NUCLEOTIDE SEQUENCE</scope>
</reference>
<evidence type="ECO:0000313" key="1">
    <source>
        <dbReference type="EMBL" id="SVC47838.1"/>
    </source>
</evidence>
<protein>
    <submittedName>
        <fullName evidence="1">Uncharacterized protein</fullName>
    </submittedName>
</protein>
<dbReference type="AlphaFoldDB" id="A0A382MH67"/>
<sequence length="92" mass="9961">MGKPIDEAADAFISRVPWALELCEKLGLDSFLISPATTGAYVLVDGELRKLPEGLVLGVPTKLLPLLRSRIVSPLAVVRAALDRIRPDDWPG</sequence>